<reference evidence="1 2" key="1">
    <citation type="journal article" date="2022" name="DNA Res.">
        <title>Chromosomal-level genome assembly of the orchid tree Bauhinia variegata (Leguminosae; Cercidoideae) supports the allotetraploid origin hypothesis of Bauhinia.</title>
        <authorList>
            <person name="Zhong Y."/>
            <person name="Chen Y."/>
            <person name="Zheng D."/>
            <person name="Pang J."/>
            <person name="Liu Y."/>
            <person name="Luo S."/>
            <person name="Meng S."/>
            <person name="Qian L."/>
            <person name="Wei D."/>
            <person name="Dai S."/>
            <person name="Zhou R."/>
        </authorList>
    </citation>
    <scope>NUCLEOTIDE SEQUENCE [LARGE SCALE GENOMIC DNA]</scope>
    <source>
        <strain evidence="1">BV-YZ2020</strain>
    </source>
</reference>
<name>A0ACB9LP45_BAUVA</name>
<evidence type="ECO:0000313" key="1">
    <source>
        <dbReference type="EMBL" id="KAI4313141.1"/>
    </source>
</evidence>
<sequence>MLSLFSGSSALWLCSPHTEDLPGDRKHLIIHGAGKSPNLPSNYPDIATSSHQQSQAARVMNPDGSEKPPTQPQIDPDTTQLFSHNSGRQYIRGVSNQTGYVKGNVWQTILLQYQMKLGCCLIKTVAINTSTVFPIRRDIEVDLTATVDALRNLIIRESLEGDGTRTQPNSSSLTTLGGENHQPDNFSNTGEQTIEGRLAVLCAPLRQLDRIFGALGDHGWLGERRRLTPWFRDHNNSN</sequence>
<keyword evidence="2" id="KW-1185">Reference proteome</keyword>
<protein>
    <submittedName>
        <fullName evidence="1">Uncharacterized protein</fullName>
    </submittedName>
</protein>
<evidence type="ECO:0000313" key="2">
    <source>
        <dbReference type="Proteomes" id="UP000828941"/>
    </source>
</evidence>
<gene>
    <name evidence="1" type="ORF">L6164_026148</name>
</gene>
<organism evidence="1 2">
    <name type="scientific">Bauhinia variegata</name>
    <name type="common">Purple orchid tree</name>
    <name type="synonym">Phanera variegata</name>
    <dbReference type="NCBI Taxonomy" id="167791"/>
    <lineage>
        <taxon>Eukaryota</taxon>
        <taxon>Viridiplantae</taxon>
        <taxon>Streptophyta</taxon>
        <taxon>Embryophyta</taxon>
        <taxon>Tracheophyta</taxon>
        <taxon>Spermatophyta</taxon>
        <taxon>Magnoliopsida</taxon>
        <taxon>eudicotyledons</taxon>
        <taxon>Gunneridae</taxon>
        <taxon>Pentapetalae</taxon>
        <taxon>rosids</taxon>
        <taxon>fabids</taxon>
        <taxon>Fabales</taxon>
        <taxon>Fabaceae</taxon>
        <taxon>Cercidoideae</taxon>
        <taxon>Cercideae</taxon>
        <taxon>Bauhiniinae</taxon>
        <taxon>Bauhinia</taxon>
    </lineage>
</organism>
<dbReference type="Proteomes" id="UP000828941">
    <property type="component" value="Chromosome 11"/>
</dbReference>
<dbReference type="EMBL" id="CM039436">
    <property type="protein sequence ID" value="KAI4313141.1"/>
    <property type="molecule type" value="Genomic_DNA"/>
</dbReference>
<proteinExistence type="predicted"/>
<accession>A0ACB9LP45</accession>
<comment type="caution">
    <text evidence="1">The sequence shown here is derived from an EMBL/GenBank/DDBJ whole genome shotgun (WGS) entry which is preliminary data.</text>
</comment>